<evidence type="ECO:0000313" key="4">
    <source>
        <dbReference type="EMBL" id="KIK43490.1"/>
    </source>
</evidence>
<dbReference type="AlphaFoldDB" id="A0A0D0A0U0"/>
<dbReference type="PANTHER" id="PTHR19848">
    <property type="entry name" value="WD40 REPEAT PROTEIN"/>
    <property type="match status" value="1"/>
</dbReference>
<feature type="repeat" description="WD" evidence="3">
    <location>
        <begin position="285"/>
        <end position="316"/>
    </location>
</feature>
<dbReference type="Proteomes" id="UP000054485">
    <property type="component" value="Unassembled WGS sequence"/>
</dbReference>
<feature type="repeat" description="WD" evidence="3">
    <location>
        <begin position="244"/>
        <end position="285"/>
    </location>
</feature>
<dbReference type="STRING" id="930992.A0A0D0A0U0"/>
<dbReference type="OrthoDB" id="2660687at2759"/>
<feature type="repeat" description="WD" evidence="3">
    <location>
        <begin position="14"/>
        <end position="54"/>
    </location>
</feature>
<feature type="repeat" description="WD" evidence="3">
    <location>
        <begin position="55"/>
        <end position="96"/>
    </location>
</feature>
<dbReference type="PANTHER" id="PTHR19848:SF8">
    <property type="entry name" value="F-BOX AND WD REPEAT DOMAIN CONTAINING 7"/>
    <property type="match status" value="1"/>
</dbReference>
<dbReference type="SMART" id="SM00320">
    <property type="entry name" value="WD40"/>
    <property type="match status" value="6"/>
</dbReference>
<accession>A0A0D0A0U0</accession>
<dbReference type="InterPro" id="IPR019775">
    <property type="entry name" value="WD40_repeat_CS"/>
</dbReference>
<keyword evidence="1 3" id="KW-0853">WD repeat</keyword>
<proteinExistence type="predicted"/>
<dbReference type="InterPro" id="IPR001680">
    <property type="entry name" value="WD40_rpt"/>
</dbReference>
<evidence type="ECO:0000313" key="5">
    <source>
        <dbReference type="Proteomes" id="UP000054485"/>
    </source>
</evidence>
<evidence type="ECO:0000256" key="3">
    <source>
        <dbReference type="PROSITE-ProRule" id="PRU00221"/>
    </source>
</evidence>
<dbReference type="InterPro" id="IPR020472">
    <property type="entry name" value="WD40_PAC1"/>
</dbReference>
<dbReference type="InParanoid" id="A0A0D0A0U0"/>
<dbReference type="PROSITE" id="PS50294">
    <property type="entry name" value="WD_REPEATS_REGION"/>
    <property type="match status" value="4"/>
</dbReference>
<evidence type="ECO:0000256" key="1">
    <source>
        <dbReference type="ARBA" id="ARBA00022574"/>
    </source>
</evidence>
<reference evidence="4 5" key="1">
    <citation type="submission" date="2014-04" db="EMBL/GenBank/DDBJ databases">
        <authorList>
            <consortium name="DOE Joint Genome Institute"/>
            <person name="Kuo A."/>
            <person name="Ruytinx J."/>
            <person name="Rineau F."/>
            <person name="Colpaert J."/>
            <person name="Kohler A."/>
            <person name="Nagy L.G."/>
            <person name="Floudas D."/>
            <person name="Copeland A."/>
            <person name="Barry K.W."/>
            <person name="Cichocki N."/>
            <person name="Veneault-Fourrey C."/>
            <person name="LaButti K."/>
            <person name="Lindquist E.A."/>
            <person name="Lipzen A."/>
            <person name="Lundell T."/>
            <person name="Morin E."/>
            <person name="Murat C."/>
            <person name="Sun H."/>
            <person name="Tunlid A."/>
            <person name="Henrissat B."/>
            <person name="Grigoriev I.V."/>
            <person name="Hibbett D.S."/>
            <person name="Martin F."/>
            <person name="Nordberg H.P."/>
            <person name="Cantor M.N."/>
            <person name="Hua S.X."/>
        </authorList>
    </citation>
    <scope>NUCLEOTIDE SEQUENCE [LARGE SCALE GENOMIC DNA]</scope>
    <source>
        <strain evidence="4 5">UH-Slu-Lm8-n1</strain>
    </source>
</reference>
<protein>
    <submittedName>
        <fullName evidence="4">Unplaced genomic scaffold CY34scaffold_80, whole genome shotgun sequence</fullName>
    </submittedName>
</protein>
<gene>
    <name evidence="4" type="ORF">CY34DRAFT_707795</name>
</gene>
<dbReference type="EMBL" id="KN835211">
    <property type="protein sequence ID" value="KIK43490.1"/>
    <property type="molecule type" value="Genomic_DNA"/>
</dbReference>
<dbReference type="PRINTS" id="PR00320">
    <property type="entry name" value="GPROTEINBRPT"/>
</dbReference>
<dbReference type="PROSITE" id="PS00678">
    <property type="entry name" value="WD_REPEATS_1"/>
    <property type="match status" value="1"/>
</dbReference>
<dbReference type="InterPro" id="IPR015943">
    <property type="entry name" value="WD40/YVTN_repeat-like_dom_sf"/>
</dbReference>
<reference evidence="5" key="2">
    <citation type="submission" date="2015-01" db="EMBL/GenBank/DDBJ databases">
        <title>Evolutionary Origins and Diversification of the Mycorrhizal Mutualists.</title>
        <authorList>
            <consortium name="DOE Joint Genome Institute"/>
            <consortium name="Mycorrhizal Genomics Consortium"/>
            <person name="Kohler A."/>
            <person name="Kuo A."/>
            <person name="Nagy L.G."/>
            <person name="Floudas D."/>
            <person name="Copeland A."/>
            <person name="Barry K.W."/>
            <person name="Cichocki N."/>
            <person name="Veneault-Fourrey C."/>
            <person name="LaButti K."/>
            <person name="Lindquist E.A."/>
            <person name="Lipzen A."/>
            <person name="Lundell T."/>
            <person name="Morin E."/>
            <person name="Murat C."/>
            <person name="Riley R."/>
            <person name="Ohm R."/>
            <person name="Sun H."/>
            <person name="Tunlid A."/>
            <person name="Henrissat B."/>
            <person name="Grigoriev I.V."/>
            <person name="Hibbett D.S."/>
            <person name="Martin F."/>
        </authorList>
    </citation>
    <scope>NUCLEOTIDE SEQUENCE [LARGE SCALE GENOMIC DNA]</scope>
    <source>
        <strain evidence="5">UH-Slu-Lm8-n1</strain>
    </source>
</reference>
<sequence length="358" mass="39755">MTTIIPSTTPIRTFEDHGDRVVAVAVFRDERMVTGSYDGMLRLWDLKTGVVLKKMEGHRSRVQALVISPDEKWIVSGDKCGELIAWHGETGEQHNQPINKAHDSCIVSLDFSPDSSELASGSSDTTTKLWSTSSWQVQYSLSCHGTIRCVRYSVYGLLAIATSHNIQIYRKNTPYYNYGNRCSTPTWHSMEPIGGGSNYSLAWTLLDGRTGRPRLLSGGIGTNPTIQEWECSDGLVWMQVGDPWKGHFKDIRAISLNPSGTLLASASHDNRVRLWRLSDRKNIAIFKHSGAVNCVTFSADGKHVLSGGVDKKISEWPTSEDILPEDGSKDGLMKEQTMHQAQAYSDFKACFPPLTLMT</sequence>
<keyword evidence="5" id="KW-1185">Reference proteome</keyword>
<dbReference type="InterPro" id="IPR036322">
    <property type="entry name" value="WD40_repeat_dom_sf"/>
</dbReference>
<dbReference type="Pfam" id="PF00400">
    <property type="entry name" value="WD40"/>
    <property type="match status" value="5"/>
</dbReference>
<dbReference type="PROSITE" id="PS50082">
    <property type="entry name" value="WD_REPEATS_2"/>
    <property type="match status" value="5"/>
</dbReference>
<evidence type="ECO:0000256" key="2">
    <source>
        <dbReference type="ARBA" id="ARBA00022737"/>
    </source>
</evidence>
<keyword evidence="2" id="KW-0677">Repeat</keyword>
<dbReference type="HOGENOM" id="CLU_000288_57_33_1"/>
<feature type="repeat" description="WD" evidence="3">
    <location>
        <begin position="99"/>
        <end position="140"/>
    </location>
</feature>
<dbReference type="Gene3D" id="2.130.10.10">
    <property type="entry name" value="YVTN repeat-like/Quinoprotein amine dehydrogenase"/>
    <property type="match status" value="2"/>
</dbReference>
<dbReference type="SUPFAM" id="SSF50978">
    <property type="entry name" value="WD40 repeat-like"/>
    <property type="match status" value="1"/>
</dbReference>
<name>A0A0D0A0U0_9AGAM</name>
<organism evidence="4 5">
    <name type="scientific">Suillus luteus UH-Slu-Lm8-n1</name>
    <dbReference type="NCBI Taxonomy" id="930992"/>
    <lineage>
        <taxon>Eukaryota</taxon>
        <taxon>Fungi</taxon>
        <taxon>Dikarya</taxon>
        <taxon>Basidiomycota</taxon>
        <taxon>Agaricomycotina</taxon>
        <taxon>Agaricomycetes</taxon>
        <taxon>Agaricomycetidae</taxon>
        <taxon>Boletales</taxon>
        <taxon>Suillineae</taxon>
        <taxon>Suillaceae</taxon>
        <taxon>Suillus</taxon>
    </lineage>
</organism>